<dbReference type="KEGG" id="dsc:ABOD76_05250"/>
<dbReference type="AlphaFoldDB" id="A0AAU7UB63"/>
<dbReference type="Pfam" id="PF12867">
    <property type="entry name" value="DinB_2"/>
    <property type="match status" value="1"/>
</dbReference>
<dbReference type="InterPro" id="IPR034660">
    <property type="entry name" value="DinB/YfiT-like"/>
</dbReference>
<name>A0AAU7UB63_9DEIO</name>
<dbReference type="Gene3D" id="1.20.120.450">
    <property type="entry name" value="dinb family like domain"/>
    <property type="match status" value="1"/>
</dbReference>
<gene>
    <name evidence="3" type="ORF">ABOD76_05250</name>
</gene>
<evidence type="ECO:0000256" key="1">
    <source>
        <dbReference type="SAM" id="MobiDB-lite"/>
    </source>
</evidence>
<feature type="region of interest" description="Disordered" evidence="1">
    <location>
        <begin position="90"/>
        <end position="112"/>
    </location>
</feature>
<proteinExistence type="predicted"/>
<dbReference type="RefSeq" id="WP_350243755.1">
    <property type="nucleotide sequence ID" value="NZ_CP158299.1"/>
</dbReference>
<dbReference type="InterPro" id="IPR024775">
    <property type="entry name" value="DinB-like"/>
</dbReference>
<evidence type="ECO:0000259" key="2">
    <source>
        <dbReference type="Pfam" id="PF12867"/>
    </source>
</evidence>
<sequence length="171" mass="18822">MTTPTSDAAGALRAFGDTPEQIGVSLEKAFDRYEAALPGQQARWLVSPAPDRWSPAQITEHVIIVNEGTARVVGLLLSQKPLREVPQVPGTLVDGKRKAPAITEPGPGSAWSELEPRWQASRAALLALVPQLAHADPERTYWQPFMGELGAADWMRLASYHMRNHLRQLEN</sequence>
<dbReference type="SUPFAM" id="SSF109854">
    <property type="entry name" value="DinB/YfiT-like putative metalloenzymes"/>
    <property type="match status" value="1"/>
</dbReference>
<reference evidence="3" key="1">
    <citation type="submission" date="2024-06" db="EMBL/GenBank/DDBJ databases">
        <title>Draft Genome Sequence of Deinococcus sonorensis Type Strain KR-87, a Biofilm Producing Representative of the Genus Deinococcus.</title>
        <authorList>
            <person name="Boren L.S."/>
            <person name="Grosso R.A."/>
            <person name="Hugenberg-Cox A.N."/>
            <person name="Hill J.T.E."/>
            <person name="Albert C.M."/>
            <person name="Tuohy J.M."/>
        </authorList>
    </citation>
    <scope>NUCLEOTIDE SEQUENCE</scope>
    <source>
        <strain evidence="3">KR-87</strain>
    </source>
</reference>
<evidence type="ECO:0000313" key="3">
    <source>
        <dbReference type="EMBL" id="XBV85714.1"/>
    </source>
</evidence>
<dbReference type="EMBL" id="CP158299">
    <property type="protein sequence ID" value="XBV85714.1"/>
    <property type="molecule type" value="Genomic_DNA"/>
</dbReference>
<protein>
    <submittedName>
        <fullName evidence="3">DinB family protein</fullName>
    </submittedName>
</protein>
<feature type="domain" description="DinB-like" evidence="2">
    <location>
        <begin position="27"/>
        <end position="169"/>
    </location>
</feature>
<organism evidence="3">
    <name type="scientific">Deinococcus sonorensis KR-87</name>
    <dbReference type="NCBI Taxonomy" id="694439"/>
    <lineage>
        <taxon>Bacteria</taxon>
        <taxon>Thermotogati</taxon>
        <taxon>Deinococcota</taxon>
        <taxon>Deinococci</taxon>
        <taxon>Deinococcales</taxon>
        <taxon>Deinococcaceae</taxon>
        <taxon>Deinococcus</taxon>
    </lineage>
</organism>
<accession>A0AAU7UB63</accession>